<proteinExistence type="inferred from homology"/>
<reference evidence="5" key="1">
    <citation type="submission" date="2018-05" db="EMBL/GenBank/DDBJ databases">
        <authorList>
            <person name="Lanie J.A."/>
            <person name="Ng W.-L."/>
            <person name="Kazmierczak K.M."/>
            <person name="Andrzejewski T.M."/>
            <person name="Davidsen T.M."/>
            <person name="Wayne K.J."/>
            <person name="Tettelin H."/>
            <person name="Glass J.I."/>
            <person name="Rusch D."/>
            <person name="Podicherti R."/>
            <person name="Tsui H.-C.T."/>
            <person name="Winkler M.E."/>
        </authorList>
    </citation>
    <scope>NUCLEOTIDE SEQUENCE</scope>
</reference>
<dbReference type="EC" id="2.1.2.11" evidence="3"/>
<dbReference type="NCBIfam" id="NF001452">
    <property type="entry name" value="PRK00311.1"/>
    <property type="match status" value="1"/>
</dbReference>
<dbReference type="SUPFAM" id="SSF51621">
    <property type="entry name" value="Phosphoenolpyruvate/pyruvate domain"/>
    <property type="match status" value="1"/>
</dbReference>
<protein>
    <recommendedName>
        <fullName evidence="3">3-methyl-2-oxobutanoate hydroxymethyltransferase</fullName>
        <ecNumber evidence="3">2.1.2.11</ecNumber>
    </recommendedName>
</protein>
<dbReference type="AlphaFoldDB" id="A0A382F7K3"/>
<evidence type="ECO:0000313" key="5">
    <source>
        <dbReference type="EMBL" id="SVB58665.1"/>
    </source>
</evidence>
<evidence type="ECO:0000256" key="2">
    <source>
        <dbReference type="ARBA" id="ARBA00008676"/>
    </source>
</evidence>
<dbReference type="InterPro" id="IPR015813">
    <property type="entry name" value="Pyrv/PenolPyrv_kinase-like_dom"/>
</dbReference>
<dbReference type="PANTHER" id="PTHR20881:SF0">
    <property type="entry name" value="3-METHYL-2-OXOBUTANOATE HYDROXYMETHYLTRANSFERASE"/>
    <property type="match status" value="1"/>
</dbReference>
<dbReference type="GO" id="GO:0003864">
    <property type="term" value="F:3-methyl-2-oxobutanoate hydroxymethyltransferase activity"/>
    <property type="evidence" value="ECO:0007669"/>
    <property type="project" value="UniProtKB-EC"/>
</dbReference>
<dbReference type="GO" id="GO:0000287">
    <property type="term" value="F:magnesium ion binding"/>
    <property type="evidence" value="ECO:0007669"/>
    <property type="project" value="TreeGrafter"/>
</dbReference>
<organism evidence="5">
    <name type="scientific">marine metagenome</name>
    <dbReference type="NCBI Taxonomy" id="408172"/>
    <lineage>
        <taxon>unclassified sequences</taxon>
        <taxon>metagenomes</taxon>
        <taxon>ecological metagenomes</taxon>
    </lineage>
</organism>
<comment type="similarity">
    <text evidence="2">Belongs to the PanB family.</text>
</comment>
<accession>A0A382F7K3</accession>
<sequence>MVTCYDYLSANIVSDTDIDLVLVGDSAAMVVHGHETTLPATVEMMEAHVCAVSRGLTGKPLIADMPFLAHRKGFDLTMDAVGRLIKSGGNAVKIEGAGDSIKTIEHIVKSGVPVMGHLGMTPQSVNQFGGWKVQGKKEQGADKIILDAKALENAGVFSIVLEMVPSKLAKTITKNINIPTIGIGAGPHTSGQVLVYHDVLGLNPGFRPKFLRTYLNGYESIKNALNHYSNEVKNGSFPSKKESF</sequence>
<dbReference type="NCBIfam" id="TIGR00222">
    <property type="entry name" value="panB"/>
    <property type="match status" value="1"/>
</dbReference>
<dbReference type="PIRSF" id="PIRSF000388">
    <property type="entry name" value="Pantoate_hydroxy_MeTrfase"/>
    <property type="match status" value="1"/>
</dbReference>
<dbReference type="FunFam" id="3.20.20.60:FF:000003">
    <property type="entry name" value="3-methyl-2-oxobutanoate hydroxymethyltransferase"/>
    <property type="match status" value="1"/>
</dbReference>
<dbReference type="HAMAP" id="MF_00156">
    <property type="entry name" value="PanB"/>
    <property type="match status" value="1"/>
</dbReference>
<keyword evidence="4" id="KW-0808">Transferase</keyword>
<comment type="pathway">
    <text evidence="1">Cofactor biosynthesis; (R)-pantothenate biosynthesis; (R)-pantoate from 3-methyl-2-oxobutanoate: step 1/2.</text>
</comment>
<dbReference type="Gene3D" id="3.20.20.60">
    <property type="entry name" value="Phosphoenolpyruvate-binding domains"/>
    <property type="match status" value="1"/>
</dbReference>
<gene>
    <name evidence="5" type="ORF">METZ01_LOCUS211519</name>
</gene>
<evidence type="ECO:0000256" key="3">
    <source>
        <dbReference type="ARBA" id="ARBA00012618"/>
    </source>
</evidence>
<dbReference type="InterPro" id="IPR040442">
    <property type="entry name" value="Pyrv_kinase-like_dom_sf"/>
</dbReference>
<dbReference type="PANTHER" id="PTHR20881">
    <property type="entry name" value="3-METHYL-2-OXOBUTANOATE HYDROXYMETHYLTRANSFERASE"/>
    <property type="match status" value="1"/>
</dbReference>
<evidence type="ECO:0000256" key="4">
    <source>
        <dbReference type="ARBA" id="ARBA00022679"/>
    </source>
</evidence>
<dbReference type="CDD" id="cd06557">
    <property type="entry name" value="KPHMT-like"/>
    <property type="match status" value="1"/>
</dbReference>
<dbReference type="GO" id="GO:0005737">
    <property type="term" value="C:cytoplasm"/>
    <property type="evidence" value="ECO:0007669"/>
    <property type="project" value="TreeGrafter"/>
</dbReference>
<name>A0A382F7K3_9ZZZZ</name>
<dbReference type="Pfam" id="PF02548">
    <property type="entry name" value="Pantoate_transf"/>
    <property type="match status" value="1"/>
</dbReference>
<dbReference type="InterPro" id="IPR003700">
    <property type="entry name" value="Pantoate_hydroxy_MeTrfase"/>
</dbReference>
<dbReference type="EMBL" id="UINC01048296">
    <property type="protein sequence ID" value="SVB58665.1"/>
    <property type="molecule type" value="Genomic_DNA"/>
</dbReference>
<evidence type="ECO:0000256" key="1">
    <source>
        <dbReference type="ARBA" id="ARBA00005033"/>
    </source>
</evidence>
<dbReference type="GO" id="GO:0015940">
    <property type="term" value="P:pantothenate biosynthetic process"/>
    <property type="evidence" value="ECO:0007669"/>
    <property type="project" value="InterPro"/>
</dbReference>